<evidence type="ECO:0000313" key="9">
    <source>
        <dbReference type="EMBL" id="KAG0009576.1"/>
    </source>
</evidence>
<dbReference type="GO" id="GO:0017069">
    <property type="term" value="F:snRNA binding"/>
    <property type="evidence" value="ECO:0007669"/>
    <property type="project" value="TreeGrafter"/>
</dbReference>
<name>A0A9P6MPN9_9FUNG</name>
<sequence length="677" mass="74918">MGKRKKATTDSKPSEPSKKSKSNVDSTITKEELKKNKDQEQQNSLKIASPVSSASSPENATATESSLITKIATRDGDAPLKELSKDGTGTGSIDRDQVQIQDTKKTFSSSSSVVNTTTGTPKLMVPRAIIASGLVPRQVARAKPSPAKVPISTLSASIPASTVSGAALDTTKTIFRAKDITSHHPPSAPLLEGADSESLISPHVNNTTLTSFHLSSRSTNNGSRTRLRTFMRDSYSHSSNSSSNATSNTEGYEYNGSDWKEETHKSSTRNHQPSGAGASASYGSNSTSSSTTTRVIKTTTTGHFDTIIRAERIIARPENGKGQFAYPYGNYPNYYEKRTQEQTKGNARSKKSSVPPPSSPSSSSSSLPKPAKSRESPNHKRTDRWKTTPSVLFPSNTTLTENGSSPSMAELAKSVDLRLEFLEPSWFRGKKVLDIGCNAALLTVFIALHYKPHRIQGVDLDPSLIGKAQTFVLKTFSQISPQAYTQTPQTDKKKEKKKKERSKEKTKDEEDVKYEAYFPKALHRIHGFLPVPEKTTKTENLFPHNIEFRIADWATEQGNQEANAGQWDVILGFSLTKWIHLHHGDAGMKEFFQKVYRSLAPGGIFLLEPQAYDTYNRRSKITKEMEATYKSIVFRPEEFQEYLLSKDVGFKECLHLGHSDGQAKNFNRDIFLYRKCK</sequence>
<feature type="compositionally biased region" description="Low complexity" evidence="7">
    <location>
        <begin position="360"/>
        <end position="370"/>
    </location>
</feature>
<feature type="compositionally biased region" description="Basic and acidic residues" evidence="7">
    <location>
        <begin position="72"/>
        <end position="85"/>
    </location>
</feature>
<evidence type="ECO:0000256" key="5">
    <source>
        <dbReference type="PROSITE-ProRule" id="PRU00848"/>
    </source>
</evidence>
<keyword evidence="3 6" id="KW-0808">Transferase</keyword>
<dbReference type="Gene3D" id="3.40.50.150">
    <property type="entry name" value="Vaccinia Virus protein VP39"/>
    <property type="match status" value="1"/>
</dbReference>
<evidence type="ECO:0000256" key="1">
    <source>
        <dbReference type="ARBA" id="ARBA00008361"/>
    </source>
</evidence>
<feature type="region of interest" description="Disordered" evidence="7">
    <location>
        <begin position="483"/>
        <end position="507"/>
    </location>
</feature>
<keyword evidence="4 5" id="KW-0949">S-adenosyl-L-methionine</keyword>
<protein>
    <recommendedName>
        <fullName evidence="6">RNA methyltransferase</fullName>
        <ecNumber evidence="6">2.1.1.-</ecNumber>
    </recommendedName>
</protein>
<organism evidence="9 10">
    <name type="scientific">Entomortierella chlamydospora</name>
    <dbReference type="NCBI Taxonomy" id="101097"/>
    <lineage>
        <taxon>Eukaryota</taxon>
        <taxon>Fungi</taxon>
        <taxon>Fungi incertae sedis</taxon>
        <taxon>Mucoromycota</taxon>
        <taxon>Mortierellomycotina</taxon>
        <taxon>Mortierellomycetes</taxon>
        <taxon>Mortierellales</taxon>
        <taxon>Mortierellaceae</taxon>
        <taxon>Entomortierella</taxon>
    </lineage>
</organism>
<dbReference type="SUPFAM" id="SSF53335">
    <property type="entry name" value="S-adenosyl-L-methionine-dependent methyltransferases"/>
    <property type="match status" value="1"/>
</dbReference>
<comment type="caution">
    <text evidence="9">The sequence shown here is derived from an EMBL/GenBank/DDBJ whole genome shotgun (WGS) entry which is preliminary data.</text>
</comment>
<dbReference type="CDD" id="cd02440">
    <property type="entry name" value="AdoMet_MTases"/>
    <property type="match status" value="1"/>
</dbReference>
<dbReference type="InterPro" id="IPR029063">
    <property type="entry name" value="SAM-dependent_MTases_sf"/>
</dbReference>
<dbReference type="PROSITE" id="PS51515">
    <property type="entry name" value="BIN3_SAM"/>
    <property type="match status" value="1"/>
</dbReference>
<keyword evidence="2 6" id="KW-0489">Methyltransferase</keyword>
<gene>
    <name evidence="9" type="ORF">BGZ80_002257</name>
</gene>
<evidence type="ECO:0000256" key="3">
    <source>
        <dbReference type="ARBA" id="ARBA00022679"/>
    </source>
</evidence>
<dbReference type="InterPro" id="IPR039772">
    <property type="entry name" value="Bin3-like"/>
</dbReference>
<dbReference type="AlphaFoldDB" id="A0A9P6MPN9"/>
<evidence type="ECO:0000256" key="2">
    <source>
        <dbReference type="ARBA" id="ARBA00022603"/>
    </source>
</evidence>
<feature type="domain" description="Bin3-type SAM" evidence="8">
    <location>
        <begin position="416"/>
        <end position="677"/>
    </location>
</feature>
<accession>A0A9P6MPN9</accession>
<feature type="region of interest" description="Disordered" evidence="7">
    <location>
        <begin position="232"/>
        <end position="297"/>
    </location>
</feature>
<reference evidence="9" key="1">
    <citation type="journal article" date="2020" name="Fungal Divers.">
        <title>Resolving the Mortierellaceae phylogeny through synthesis of multi-gene phylogenetics and phylogenomics.</title>
        <authorList>
            <person name="Vandepol N."/>
            <person name="Liber J."/>
            <person name="Desiro A."/>
            <person name="Na H."/>
            <person name="Kennedy M."/>
            <person name="Barry K."/>
            <person name="Grigoriev I.V."/>
            <person name="Miller A.N."/>
            <person name="O'Donnell K."/>
            <person name="Stajich J.E."/>
            <person name="Bonito G."/>
        </authorList>
    </citation>
    <scope>NUCLEOTIDE SEQUENCE</scope>
    <source>
        <strain evidence="9">NRRL 2769</strain>
    </source>
</reference>
<dbReference type="GO" id="GO:0032259">
    <property type="term" value="P:methylation"/>
    <property type="evidence" value="ECO:0007669"/>
    <property type="project" value="UniProtKB-KW"/>
</dbReference>
<feature type="region of interest" description="Disordered" evidence="7">
    <location>
        <begin position="1"/>
        <end position="96"/>
    </location>
</feature>
<feature type="compositionally biased region" description="Low complexity" evidence="7">
    <location>
        <begin position="274"/>
        <end position="297"/>
    </location>
</feature>
<dbReference type="Proteomes" id="UP000703661">
    <property type="component" value="Unassembled WGS sequence"/>
</dbReference>
<evidence type="ECO:0000259" key="8">
    <source>
        <dbReference type="PROSITE" id="PS51515"/>
    </source>
</evidence>
<dbReference type="GO" id="GO:0008171">
    <property type="term" value="F:O-methyltransferase activity"/>
    <property type="evidence" value="ECO:0007669"/>
    <property type="project" value="UniProtKB-UniRule"/>
</dbReference>
<dbReference type="InterPro" id="IPR010675">
    <property type="entry name" value="Bin3_C"/>
</dbReference>
<dbReference type="GO" id="GO:0008173">
    <property type="term" value="F:RNA methyltransferase activity"/>
    <property type="evidence" value="ECO:0007669"/>
    <property type="project" value="UniProtKB-UniRule"/>
</dbReference>
<evidence type="ECO:0000256" key="6">
    <source>
        <dbReference type="RuleBase" id="RU367087"/>
    </source>
</evidence>
<feature type="compositionally biased region" description="Basic and acidic residues" evidence="7">
    <location>
        <begin position="7"/>
        <end position="18"/>
    </location>
</feature>
<dbReference type="EMBL" id="JAAAID010001551">
    <property type="protein sequence ID" value="KAG0009576.1"/>
    <property type="molecule type" value="Genomic_DNA"/>
</dbReference>
<feature type="region of interest" description="Disordered" evidence="7">
    <location>
        <begin position="339"/>
        <end position="407"/>
    </location>
</feature>
<feature type="compositionally biased region" description="Basic and acidic residues" evidence="7">
    <location>
        <begin position="28"/>
        <end position="40"/>
    </location>
</feature>
<proteinExistence type="inferred from homology"/>
<dbReference type="InterPro" id="IPR024160">
    <property type="entry name" value="BIN3_SAM-bd_dom"/>
</dbReference>
<dbReference type="Pfam" id="PF06859">
    <property type="entry name" value="Bin3"/>
    <property type="match status" value="1"/>
</dbReference>
<evidence type="ECO:0000256" key="7">
    <source>
        <dbReference type="SAM" id="MobiDB-lite"/>
    </source>
</evidence>
<feature type="compositionally biased region" description="Polar residues" evidence="7">
    <location>
        <begin position="387"/>
        <end position="407"/>
    </location>
</feature>
<dbReference type="EC" id="2.1.1.-" evidence="6"/>
<feature type="compositionally biased region" description="Low complexity" evidence="7">
    <location>
        <begin position="236"/>
        <end position="248"/>
    </location>
</feature>
<dbReference type="OrthoDB" id="540004at2759"/>
<comment type="similarity">
    <text evidence="1 6">Belongs to the methyltransferase superfamily.</text>
</comment>
<evidence type="ECO:0000313" key="10">
    <source>
        <dbReference type="Proteomes" id="UP000703661"/>
    </source>
</evidence>
<feature type="compositionally biased region" description="Polar residues" evidence="7">
    <location>
        <begin position="41"/>
        <end position="68"/>
    </location>
</feature>
<dbReference type="PANTHER" id="PTHR12315">
    <property type="entry name" value="BICOID-INTERACTING PROTEIN RELATED"/>
    <property type="match status" value="1"/>
</dbReference>
<evidence type="ECO:0000256" key="4">
    <source>
        <dbReference type="ARBA" id="ARBA00022691"/>
    </source>
</evidence>
<keyword evidence="10" id="KW-1185">Reference proteome</keyword>
<feature type="compositionally biased region" description="Basic and acidic residues" evidence="7">
    <location>
        <begin position="372"/>
        <end position="386"/>
    </location>
</feature>
<dbReference type="PANTHER" id="PTHR12315:SF0">
    <property type="entry name" value="7SK SNRNA METHYLPHOSPHATE CAPPING ENZYME"/>
    <property type="match status" value="1"/>
</dbReference>
<dbReference type="GO" id="GO:0040031">
    <property type="term" value="P:snRNA modification"/>
    <property type="evidence" value="ECO:0007669"/>
    <property type="project" value="TreeGrafter"/>
</dbReference>